<evidence type="ECO:0000256" key="4">
    <source>
        <dbReference type="ARBA" id="ARBA00022759"/>
    </source>
</evidence>
<evidence type="ECO:0000256" key="6">
    <source>
        <dbReference type="ARBA" id="ARBA00022918"/>
    </source>
</evidence>
<evidence type="ECO:0000256" key="5">
    <source>
        <dbReference type="ARBA" id="ARBA00022801"/>
    </source>
</evidence>
<gene>
    <name evidence="8" type="ORF">EPI10_021517</name>
</gene>
<evidence type="ECO:0000256" key="1">
    <source>
        <dbReference type="ARBA" id="ARBA00022679"/>
    </source>
</evidence>
<dbReference type="Proteomes" id="UP000325315">
    <property type="component" value="Unassembled WGS sequence"/>
</dbReference>
<dbReference type="EMBL" id="SMMG02000003">
    <property type="protein sequence ID" value="KAA3481124.1"/>
    <property type="molecule type" value="Genomic_DNA"/>
</dbReference>
<evidence type="ECO:0000313" key="9">
    <source>
        <dbReference type="Proteomes" id="UP000325315"/>
    </source>
</evidence>
<dbReference type="GO" id="GO:0004519">
    <property type="term" value="F:endonuclease activity"/>
    <property type="evidence" value="ECO:0007669"/>
    <property type="project" value="UniProtKB-KW"/>
</dbReference>
<dbReference type="InterPro" id="IPR041373">
    <property type="entry name" value="RT_RNaseH"/>
</dbReference>
<dbReference type="AlphaFoldDB" id="A0A5B6WIH9"/>
<evidence type="ECO:0000313" key="8">
    <source>
        <dbReference type="EMBL" id="KAA3481124.1"/>
    </source>
</evidence>
<evidence type="ECO:0000256" key="3">
    <source>
        <dbReference type="ARBA" id="ARBA00022722"/>
    </source>
</evidence>
<keyword evidence="3" id="KW-0540">Nuclease</keyword>
<dbReference type="GO" id="GO:0003964">
    <property type="term" value="F:RNA-directed DNA polymerase activity"/>
    <property type="evidence" value="ECO:0007669"/>
    <property type="project" value="UniProtKB-KW"/>
</dbReference>
<evidence type="ECO:0000256" key="2">
    <source>
        <dbReference type="ARBA" id="ARBA00022695"/>
    </source>
</evidence>
<keyword evidence="9" id="KW-1185">Reference proteome</keyword>
<keyword evidence="1" id="KW-0808">Transferase</keyword>
<organism evidence="8 9">
    <name type="scientific">Gossypium australe</name>
    <dbReference type="NCBI Taxonomy" id="47621"/>
    <lineage>
        <taxon>Eukaryota</taxon>
        <taxon>Viridiplantae</taxon>
        <taxon>Streptophyta</taxon>
        <taxon>Embryophyta</taxon>
        <taxon>Tracheophyta</taxon>
        <taxon>Spermatophyta</taxon>
        <taxon>Magnoliopsida</taxon>
        <taxon>eudicotyledons</taxon>
        <taxon>Gunneridae</taxon>
        <taxon>Pentapetalae</taxon>
        <taxon>rosids</taxon>
        <taxon>malvids</taxon>
        <taxon>Malvales</taxon>
        <taxon>Malvaceae</taxon>
        <taxon>Malvoideae</taxon>
        <taxon>Gossypium</taxon>
    </lineage>
</organism>
<evidence type="ECO:0000259" key="7">
    <source>
        <dbReference type="Pfam" id="PF17917"/>
    </source>
</evidence>
<dbReference type="Pfam" id="PF17917">
    <property type="entry name" value="RT_RNaseH"/>
    <property type="match status" value="1"/>
</dbReference>
<keyword evidence="2" id="KW-0548">Nucleotidyltransferase</keyword>
<proteinExistence type="predicted"/>
<dbReference type="GO" id="GO:0016787">
    <property type="term" value="F:hydrolase activity"/>
    <property type="evidence" value="ECO:0007669"/>
    <property type="project" value="UniProtKB-KW"/>
</dbReference>
<comment type="caution">
    <text evidence="8">The sequence shown here is derived from an EMBL/GenBank/DDBJ whole genome shotgun (WGS) entry which is preliminary data.</text>
</comment>
<reference evidence="9" key="1">
    <citation type="journal article" date="2019" name="Plant Biotechnol. J.">
        <title>Genome sequencing of the Australian wild diploid species Gossypium australe highlights disease resistance and delayed gland morphogenesis.</title>
        <authorList>
            <person name="Cai Y."/>
            <person name="Cai X."/>
            <person name="Wang Q."/>
            <person name="Wang P."/>
            <person name="Zhang Y."/>
            <person name="Cai C."/>
            <person name="Xu Y."/>
            <person name="Wang K."/>
            <person name="Zhou Z."/>
            <person name="Wang C."/>
            <person name="Geng S."/>
            <person name="Li B."/>
            <person name="Dong Q."/>
            <person name="Hou Y."/>
            <person name="Wang H."/>
            <person name="Ai P."/>
            <person name="Liu Z."/>
            <person name="Yi F."/>
            <person name="Sun M."/>
            <person name="An G."/>
            <person name="Cheng J."/>
            <person name="Zhang Y."/>
            <person name="Shi Q."/>
            <person name="Xie Y."/>
            <person name="Shi X."/>
            <person name="Chang Y."/>
            <person name="Huang F."/>
            <person name="Chen Y."/>
            <person name="Hong S."/>
            <person name="Mi L."/>
            <person name="Sun Q."/>
            <person name="Zhang L."/>
            <person name="Zhou B."/>
            <person name="Peng R."/>
            <person name="Zhang X."/>
            <person name="Liu F."/>
        </authorList>
    </citation>
    <scope>NUCLEOTIDE SEQUENCE [LARGE SCALE GENOMIC DNA]</scope>
    <source>
        <strain evidence="9">cv. PA1801</strain>
    </source>
</reference>
<feature type="domain" description="Reverse transcriptase RNase H-like" evidence="7">
    <location>
        <begin position="4"/>
        <end position="55"/>
    </location>
</feature>
<name>A0A5B6WIH9_9ROSI</name>
<keyword evidence="5" id="KW-0378">Hydrolase</keyword>
<protein>
    <submittedName>
        <fullName evidence="8">Integrase</fullName>
    </submittedName>
</protein>
<dbReference type="OrthoDB" id="1738613at2759"/>
<keyword evidence="4" id="KW-0255">Endonuclease</keyword>
<keyword evidence="6" id="KW-0695">RNA-directed DNA polymerase</keyword>
<sequence>MQEGKVVAYASIQLIPHENNYPTHGLELAAIVLELLKDYDPIIDYHLGKANIVVDALTLNTQLTVFGDGSILAALKAKPMFLQQICKA</sequence>
<accession>A0A5B6WIH9</accession>